<accession>A0A3S5BUN3</accession>
<reference evidence="1" key="1">
    <citation type="submission" date="2018-11" db="EMBL/GenBank/DDBJ databases">
        <authorList>
            <consortium name="Pathogen Informatics"/>
        </authorList>
    </citation>
    <scope>NUCLEOTIDE SEQUENCE</scope>
</reference>
<evidence type="ECO:0000313" key="2">
    <source>
        <dbReference type="Proteomes" id="UP000784294"/>
    </source>
</evidence>
<dbReference type="Proteomes" id="UP000784294">
    <property type="component" value="Unassembled WGS sequence"/>
</dbReference>
<gene>
    <name evidence="1" type="ORF">PXEA_LOCUS12656</name>
</gene>
<sequence>MLVGMLSPTRNGLAVGLRIELHSSASVEEGWRQRVKAECVGGNKRKMKPDIPAHIRAGLVADPSPALLWDLQTHSRLPSERQSGARRQLRSERMHVINHVKKQSVCPPSSVRIAQRGSHFALPPSACILASQCVNLAGQNVSMWAMRLSGRTSEEALSRPNNQ</sequence>
<protein>
    <submittedName>
        <fullName evidence="1">Uncharacterized protein</fullName>
    </submittedName>
</protein>
<comment type="caution">
    <text evidence="1">The sequence shown here is derived from an EMBL/GenBank/DDBJ whole genome shotgun (WGS) entry which is preliminary data.</text>
</comment>
<dbReference type="AlphaFoldDB" id="A0A3S5BUN3"/>
<organism evidence="1 2">
    <name type="scientific">Protopolystoma xenopodis</name>
    <dbReference type="NCBI Taxonomy" id="117903"/>
    <lineage>
        <taxon>Eukaryota</taxon>
        <taxon>Metazoa</taxon>
        <taxon>Spiralia</taxon>
        <taxon>Lophotrochozoa</taxon>
        <taxon>Platyhelminthes</taxon>
        <taxon>Monogenea</taxon>
        <taxon>Polyopisthocotylea</taxon>
        <taxon>Polystomatidea</taxon>
        <taxon>Polystomatidae</taxon>
        <taxon>Protopolystoma</taxon>
    </lineage>
</organism>
<name>A0A3S5BUN3_9PLAT</name>
<evidence type="ECO:0000313" key="1">
    <source>
        <dbReference type="EMBL" id="VEL19216.1"/>
    </source>
</evidence>
<keyword evidence="2" id="KW-1185">Reference proteome</keyword>
<proteinExistence type="predicted"/>
<dbReference type="EMBL" id="CAAALY010040647">
    <property type="protein sequence ID" value="VEL19216.1"/>
    <property type="molecule type" value="Genomic_DNA"/>
</dbReference>